<dbReference type="InterPro" id="IPR005467">
    <property type="entry name" value="His_kinase_dom"/>
</dbReference>
<dbReference type="SMART" id="SM00387">
    <property type="entry name" value="HATPase_c"/>
    <property type="match status" value="1"/>
</dbReference>
<dbReference type="InterPro" id="IPR003661">
    <property type="entry name" value="HisK_dim/P_dom"/>
</dbReference>
<keyword evidence="10" id="KW-0812">Transmembrane</keyword>
<evidence type="ECO:0000256" key="8">
    <source>
        <dbReference type="ARBA" id="ARBA00022777"/>
    </source>
</evidence>
<sequence length="723" mass="81603">MLHRVLATVFLGVFLSFFLSQLETRSLDMFFLDWKQILSFSNPPEVPLKLFDISDFKPNKGQKGEKFSAQELVILIKNFLKHNPKALVLTVAKSEVEFDLSEEEFAKQLSGLTNLYLFSNISIFEGATFDFHKKYKLHPRPLFLIPTYDSQLDDVSRRILIYFDLDKDIYNQDFDVVKNLFSEVMPPEYFRHTFEYLNTLQVYMRIWPWSDFGEKRIGKGDERLFLNESIKDKVVLLGASGIYSFTSSPSIMRRTNLGASKMGESYWPANRLIATYLTNFYSGEYVKTPSMPVAWLWLSLLIVSVSLLLLFSPVKQAFWYSSCAIISYVVLSYLAFEFLSLNLDVAKGLLVGLGSQYIVIPLRFMRYIRREEQEKYRSRILVKAATTEATLRMVGQVSHDIRSPLMALQVASSLLKGQVSGDLRDLIENATQRIRNISEDLFQRYKTKGSDLVQGDTSLKAALSELISSYEKVHEKARFVNQVPSDVIVYWPLYAIQRSFSNLLNNSLEACYAKGIDPVIEISAEKQAGIIVIYLKDNGPGIPAEHVKSLFKEGSTFNKKGGTGLGLYQVKKDLELTGGVVSYVPSTQGACFKIVVPMALEAVRFGVSENAVIVTAEDSASLQKRFENAGIKVSSFSTLSKAKEFLSVNPEKNLTLIADLLFPGEEETGFDLLDSLPQKHLYKAVLCTSLVESADIQELANKKGALLVRRSFFDSIQIAKAKA</sequence>
<dbReference type="RefSeq" id="WP_063242186.1">
    <property type="nucleotide sequence ID" value="NZ_LUKF01000001.1"/>
</dbReference>
<dbReference type="AlphaFoldDB" id="A0A150WVA9"/>
<dbReference type="PRINTS" id="PR00344">
    <property type="entry name" value="BCTRLSENSOR"/>
</dbReference>
<dbReference type="InterPro" id="IPR036890">
    <property type="entry name" value="HATPase_C_sf"/>
</dbReference>
<dbReference type="GO" id="GO:0000155">
    <property type="term" value="F:phosphorelay sensor kinase activity"/>
    <property type="evidence" value="ECO:0007669"/>
    <property type="project" value="InterPro"/>
</dbReference>
<dbReference type="SUPFAM" id="SSF47384">
    <property type="entry name" value="Homodimeric domain of signal transducing histidine kinase"/>
    <property type="match status" value="1"/>
</dbReference>
<dbReference type="Gene3D" id="1.10.287.130">
    <property type="match status" value="1"/>
</dbReference>
<feature type="domain" description="Histidine kinase" evidence="11">
    <location>
        <begin position="396"/>
        <end position="600"/>
    </location>
</feature>
<dbReference type="GO" id="GO:0005886">
    <property type="term" value="C:plasma membrane"/>
    <property type="evidence" value="ECO:0007669"/>
    <property type="project" value="UniProtKB-SubCell"/>
</dbReference>
<evidence type="ECO:0000256" key="5">
    <source>
        <dbReference type="ARBA" id="ARBA00022553"/>
    </source>
</evidence>
<dbReference type="GO" id="GO:0005524">
    <property type="term" value="F:ATP binding"/>
    <property type="evidence" value="ECO:0007669"/>
    <property type="project" value="UniProtKB-KW"/>
</dbReference>
<evidence type="ECO:0000313" key="13">
    <source>
        <dbReference type="Proteomes" id="UP000075391"/>
    </source>
</evidence>
<organism evidence="12 13">
    <name type="scientific">Bdellovibrio bacteriovorus</name>
    <dbReference type="NCBI Taxonomy" id="959"/>
    <lineage>
        <taxon>Bacteria</taxon>
        <taxon>Pseudomonadati</taxon>
        <taxon>Bdellovibrionota</taxon>
        <taxon>Bdellovibrionia</taxon>
        <taxon>Bdellovibrionales</taxon>
        <taxon>Pseudobdellovibrionaceae</taxon>
        <taxon>Bdellovibrio</taxon>
    </lineage>
</organism>
<keyword evidence="4" id="KW-1003">Cell membrane</keyword>
<proteinExistence type="predicted"/>
<evidence type="ECO:0000256" key="2">
    <source>
        <dbReference type="ARBA" id="ARBA00004651"/>
    </source>
</evidence>
<comment type="caution">
    <text evidence="12">The sequence shown here is derived from an EMBL/GenBank/DDBJ whole genome shotgun (WGS) entry which is preliminary data.</text>
</comment>
<dbReference type="Pfam" id="PF02518">
    <property type="entry name" value="HATPase_c"/>
    <property type="match status" value="1"/>
</dbReference>
<feature type="transmembrane region" description="Helical" evidence="10">
    <location>
        <begin position="318"/>
        <end position="336"/>
    </location>
</feature>
<dbReference type="EMBL" id="LUKF01000001">
    <property type="protein sequence ID" value="KYG70393.1"/>
    <property type="molecule type" value="Genomic_DNA"/>
</dbReference>
<evidence type="ECO:0000256" key="10">
    <source>
        <dbReference type="SAM" id="Phobius"/>
    </source>
</evidence>
<name>A0A150WVA9_BDEBC</name>
<accession>A0A150WVA9</accession>
<dbReference type="InterPro" id="IPR003594">
    <property type="entry name" value="HATPase_dom"/>
</dbReference>
<dbReference type="InterPro" id="IPR036097">
    <property type="entry name" value="HisK_dim/P_sf"/>
</dbReference>
<gene>
    <name evidence="12" type="ORF">AZI85_00080</name>
</gene>
<keyword evidence="6" id="KW-0808">Transferase</keyword>
<protein>
    <recommendedName>
        <fullName evidence="3">histidine kinase</fullName>
        <ecNumber evidence="3">2.7.13.3</ecNumber>
    </recommendedName>
</protein>
<comment type="catalytic activity">
    <reaction evidence="1">
        <text>ATP + protein L-histidine = ADP + protein N-phospho-L-histidine.</text>
        <dbReference type="EC" id="2.7.13.3"/>
    </reaction>
</comment>
<keyword evidence="5" id="KW-0597">Phosphoprotein</keyword>
<dbReference type="InterPro" id="IPR004358">
    <property type="entry name" value="Sig_transdc_His_kin-like_C"/>
</dbReference>
<evidence type="ECO:0000256" key="9">
    <source>
        <dbReference type="ARBA" id="ARBA00022840"/>
    </source>
</evidence>
<evidence type="ECO:0000256" key="4">
    <source>
        <dbReference type="ARBA" id="ARBA00022475"/>
    </source>
</evidence>
<dbReference type="Pfam" id="PF00512">
    <property type="entry name" value="HisKA"/>
    <property type="match status" value="1"/>
</dbReference>
<dbReference type="Gene3D" id="3.30.565.10">
    <property type="entry name" value="Histidine kinase-like ATPase, C-terminal domain"/>
    <property type="match status" value="1"/>
</dbReference>
<dbReference type="SUPFAM" id="SSF55874">
    <property type="entry name" value="ATPase domain of HSP90 chaperone/DNA topoisomerase II/histidine kinase"/>
    <property type="match status" value="1"/>
</dbReference>
<keyword evidence="10" id="KW-0472">Membrane</keyword>
<dbReference type="Proteomes" id="UP000075391">
    <property type="component" value="Unassembled WGS sequence"/>
</dbReference>
<evidence type="ECO:0000256" key="1">
    <source>
        <dbReference type="ARBA" id="ARBA00000085"/>
    </source>
</evidence>
<dbReference type="PANTHER" id="PTHR44936:SF10">
    <property type="entry name" value="SENSOR PROTEIN RSTB"/>
    <property type="match status" value="1"/>
</dbReference>
<dbReference type="CDD" id="cd00082">
    <property type="entry name" value="HisKA"/>
    <property type="match status" value="1"/>
</dbReference>
<dbReference type="CDD" id="cd00075">
    <property type="entry name" value="HATPase"/>
    <property type="match status" value="1"/>
</dbReference>
<evidence type="ECO:0000256" key="6">
    <source>
        <dbReference type="ARBA" id="ARBA00022679"/>
    </source>
</evidence>
<dbReference type="InterPro" id="IPR050980">
    <property type="entry name" value="2C_sensor_his_kinase"/>
</dbReference>
<reference evidence="12 13" key="1">
    <citation type="submission" date="2016-03" db="EMBL/GenBank/DDBJ databases">
        <authorList>
            <person name="Ploux O."/>
        </authorList>
    </citation>
    <scope>NUCLEOTIDE SEQUENCE [LARGE SCALE GENOMIC DNA]</scope>
    <source>
        <strain evidence="12 13">BER2</strain>
    </source>
</reference>
<feature type="transmembrane region" description="Helical" evidence="10">
    <location>
        <begin position="294"/>
        <end position="311"/>
    </location>
</feature>
<evidence type="ECO:0000259" key="11">
    <source>
        <dbReference type="PROSITE" id="PS50109"/>
    </source>
</evidence>
<dbReference type="EC" id="2.7.13.3" evidence="3"/>
<keyword evidence="10" id="KW-1133">Transmembrane helix</keyword>
<dbReference type="PANTHER" id="PTHR44936">
    <property type="entry name" value="SENSOR PROTEIN CREC"/>
    <property type="match status" value="1"/>
</dbReference>
<keyword evidence="7" id="KW-0547">Nucleotide-binding</keyword>
<evidence type="ECO:0000313" key="12">
    <source>
        <dbReference type="EMBL" id="KYG70393.1"/>
    </source>
</evidence>
<dbReference type="PROSITE" id="PS50109">
    <property type="entry name" value="HIS_KIN"/>
    <property type="match status" value="1"/>
</dbReference>
<keyword evidence="8" id="KW-0418">Kinase</keyword>
<keyword evidence="9" id="KW-0067">ATP-binding</keyword>
<evidence type="ECO:0000256" key="3">
    <source>
        <dbReference type="ARBA" id="ARBA00012438"/>
    </source>
</evidence>
<evidence type="ECO:0000256" key="7">
    <source>
        <dbReference type="ARBA" id="ARBA00022741"/>
    </source>
</evidence>
<dbReference type="SMART" id="SM00388">
    <property type="entry name" value="HisKA"/>
    <property type="match status" value="1"/>
</dbReference>
<comment type="subcellular location">
    <subcellularLocation>
        <location evidence="2">Cell membrane</location>
        <topology evidence="2">Multi-pass membrane protein</topology>
    </subcellularLocation>
</comment>